<dbReference type="InterPro" id="IPR029045">
    <property type="entry name" value="ClpP/crotonase-like_dom_sf"/>
</dbReference>
<reference evidence="1 2" key="1">
    <citation type="submission" date="2023-08" db="EMBL/GenBank/DDBJ databases">
        <authorList>
            <person name="Girao M."/>
            <person name="Carvalho M.F."/>
        </authorList>
    </citation>
    <scope>NUCLEOTIDE SEQUENCE [LARGE SCALE GENOMIC DNA]</scope>
    <source>
        <strain evidence="1 2">CC-R104</strain>
    </source>
</reference>
<dbReference type="Pfam" id="PF00378">
    <property type="entry name" value="ECH_1"/>
    <property type="match status" value="1"/>
</dbReference>
<dbReference type="Gene3D" id="3.90.226.10">
    <property type="entry name" value="2-enoyl-CoA Hydratase, Chain A, domain 1"/>
    <property type="match status" value="1"/>
</dbReference>
<protein>
    <submittedName>
        <fullName evidence="1">Enoyl-CoA hydratase/isomerase family protein</fullName>
    </submittedName>
</protein>
<accession>A0ABU7JSV3</accession>
<dbReference type="Proteomes" id="UP001331936">
    <property type="component" value="Unassembled WGS sequence"/>
</dbReference>
<gene>
    <name evidence="1" type="ORF">Q8814_13460</name>
</gene>
<evidence type="ECO:0000313" key="1">
    <source>
        <dbReference type="EMBL" id="MEE2033108.1"/>
    </source>
</evidence>
<evidence type="ECO:0000313" key="2">
    <source>
        <dbReference type="Proteomes" id="UP001331936"/>
    </source>
</evidence>
<proteinExistence type="predicted"/>
<organism evidence="1 2">
    <name type="scientific">Rhodococcus chondri</name>
    <dbReference type="NCBI Taxonomy" id="3065941"/>
    <lineage>
        <taxon>Bacteria</taxon>
        <taxon>Bacillati</taxon>
        <taxon>Actinomycetota</taxon>
        <taxon>Actinomycetes</taxon>
        <taxon>Mycobacteriales</taxon>
        <taxon>Nocardiaceae</taxon>
        <taxon>Rhodococcus</taxon>
    </lineage>
</organism>
<dbReference type="InterPro" id="IPR001753">
    <property type="entry name" value="Enoyl-CoA_hydra/iso"/>
</dbReference>
<dbReference type="SUPFAM" id="SSF52096">
    <property type="entry name" value="ClpP/crotonase"/>
    <property type="match status" value="1"/>
</dbReference>
<dbReference type="EMBL" id="JAUZMZ010000068">
    <property type="protein sequence ID" value="MEE2033108.1"/>
    <property type="molecule type" value="Genomic_DNA"/>
</dbReference>
<name>A0ABU7JSV3_9NOCA</name>
<sequence>MKYELPDELTVECDGPIRIVEINRPDELNAVDKNLHWALANVWRQLSADTEAAVVILTGAGRAFSAGGDLDWVTSFLDDPAARDESIREGAEIIDEMLRFPLPVIAAINGPAVGLGCSIAVLCDVVLMSEKAHLADPHVAVGLVAGDGGAAFWPLLTPILRSREYLYTGDRISASTAVELGLATRTTAPDDLLPEARRLAARLAAQPAQALRDTKRVVNMYLSQALGGPMQAGFAAEVATMQTAEHRDRLVALRKNASRQKEPTR</sequence>
<dbReference type="CDD" id="cd06558">
    <property type="entry name" value="crotonase-like"/>
    <property type="match status" value="1"/>
</dbReference>
<keyword evidence="2" id="KW-1185">Reference proteome</keyword>
<dbReference type="PANTHER" id="PTHR43459:SF3">
    <property type="entry name" value="ENOYL-COA HYDRATASE ECHA15 (ENOYL HYDRASE) (UNSATURATED ACYL-COA HYDRATASE) (CROTONASE)-RELATED"/>
    <property type="match status" value="1"/>
</dbReference>
<comment type="caution">
    <text evidence="1">The sequence shown here is derived from an EMBL/GenBank/DDBJ whole genome shotgun (WGS) entry which is preliminary data.</text>
</comment>
<dbReference type="PANTHER" id="PTHR43459">
    <property type="entry name" value="ENOYL-COA HYDRATASE"/>
    <property type="match status" value="1"/>
</dbReference>
<dbReference type="RefSeq" id="WP_330152525.1">
    <property type="nucleotide sequence ID" value="NZ_JAUZMZ010000068.1"/>
</dbReference>